<dbReference type="GO" id="GO:0005524">
    <property type="term" value="F:ATP binding"/>
    <property type="evidence" value="ECO:0007669"/>
    <property type="project" value="UniProtKB-KW"/>
</dbReference>
<keyword evidence="2" id="KW-0547">Nucleotide-binding</keyword>
<evidence type="ECO:0000259" key="4">
    <source>
        <dbReference type="PROSITE" id="PS50893"/>
    </source>
</evidence>
<feature type="domain" description="ABC transporter" evidence="4">
    <location>
        <begin position="2"/>
        <end position="255"/>
    </location>
</feature>
<evidence type="ECO:0000256" key="2">
    <source>
        <dbReference type="ARBA" id="ARBA00022741"/>
    </source>
</evidence>
<dbReference type="GO" id="GO:0016887">
    <property type="term" value="F:ATP hydrolysis activity"/>
    <property type="evidence" value="ECO:0007669"/>
    <property type="project" value="InterPro"/>
</dbReference>
<dbReference type="InterPro" id="IPR003439">
    <property type="entry name" value="ABC_transporter-like_ATP-bd"/>
</dbReference>
<sequence>MVEVRSLTKTFRVHKKEPGFWGAIRGLFRRRYETVEAVRNISFDIEPGEFVGFLGPNGAGKTTTLKMLAGLLYPTSGTARVLGYVPWERPDGYRRQFALLLGQKNQLWWDLPARESFALNAAIYGLERRVWERRVRELAERLGVQDKLDVVVRELSLGERMKLELVAVLLHQPRVLFLDEPTLGLDVVSQKTVRDFLREYNRTAGTTLLLTSHDMADIEELCARVIIIDHGSIIFDGPLAEVVERYADFKWLTIRCDPDGPLPAPADLTPWGEPVEIGPALVRLRVRRDQVIPACKALLDRLPVRDLDIREVPVEEVIRNLFTRRTPSPPPPTA</sequence>
<dbReference type="PANTHER" id="PTHR42711">
    <property type="entry name" value="ABC TRANSPORTER ATP-BINDING PROTEIN"/>
    <property type="match status" value="1"/>
</dbReference>
<dbReference type="InterPro" id="IPR003593">
    <property type="entry name" value="AAA+_ATPase"/>
</dbReference>
<dbReference type="PROSITE" id="PS50893">
    <property type="entry name" value="ABC_TRANSPORTER_2"/>
    <property type="match status" value="1"/>
</dbReference>
<organism evidence="5 6">
    <name type="scientific">Limisphaera ngatamarikiensis</name>
    <dbReference type="NCBI Taxonomy" id="1324935"/>
    <lineage>
        <taxon>Bacteria</taxon>
        <taxon>Pseudomonadati</taxon>
        <taxon>Verrucomicrobiota</taxon>
        <taxon>Verrucomicrobiia</taxon>
        <taxon>Limisphaerales</taxon>
        <taxon>Limisphaeraceae</taxon>
        <taxon>Limisphaera</taxon>
    </lineage>
</organism>
<dbReference type="EMBL" id="JAAKYA010000042">
    <property type="protein sequence ID" value="NGO39013.1"/>
    <property type="molecule type" value="Genomic_DNA"/>
</dbReference>
<dbReference type="AlphaFoldDB" id="A0A6M1RMU6"/>
<keyword evidence="3 5" id="KW-0067">ATP-binding</keyword>
<gene>
    <name evidence="5" type="ORF">G4L39_06330</name>
</gene>
<accession>A0A6M1RMU6</accession>
<name>A0A6M1RMU6_9BACT</name>
<dbReference type="PROSITE" id="PS00211">
    <property type="entry name" value="ABC_TRANSPORTER_1"/>
    <property type="match status" value="1"/>
</dbReference>
<keyword evidence="6" id="KW-1185">Reference proteome</keyword>
<dbReference type="InterPro" id="IPR050763">
    <property type="entry name" value="ABC_transporter_ATP-binding"/>
</dbReference>
<dbReference type="PANTHER" id="PTHR42711:SF4">
    <property type="entry name" value="ABC TRANSPORTER RELATED"/>
    <property type="match status" value="1"/>
</dbReference>
<protein>
    <submittedName>
        <fullName evidence="5">ATP-binding cassette domain-containing protein</fullName>
    </submittedName>
</protein>
<dbReference type="Gene3D" id="3.40.50.300">
    <property type="entry name" value="P-loop containing nucleotide triphosphate hydrolases"/>
    <property type="match status" value="1"/>
</dbReference>
<proteinExistence type="predicted"/>
<keyword evidence="1" id="KW-0813">Transport</keyword>
<evidence type="ECO:0000313" key="5">
    <source>
        <dbReference type="EMBL" id="NGO39013.1"/>
    </source>
</evidence>
<dbReference type="InterPro" id="IPR027417">
    <property type="entry name" value="P-loop_NTPase"/>
</dbReference>
<evidence type="ECO:0000256" key="3">
    <source>
        <dbReference type="ARBA" id="ARBA00022840"/>
    </source>
</evidence>
<dbReference type="SUPFAM" id="SSF52540">
    <property type="entry name" value="P-loop containing nucleoside triphosphate hydrolases"/>
    <property type="match status" value="1"/>
</dbReference>
<dbReference type="SMART" id="SM00382">
    <property type="entry name" value="AAA"/>
    <property type="match status" value="1"/>
</dbReference>
<evidence type="ECO:0000256" key="1">
    <source>
        <dbReference type="ARBA" id="ARBA00022448"/>
    </source>
</evidence>
<evidence type="ECO:0000313" key="6">
    <source>
        <dbReference type="Proteomes" id="UP000477311"/>
    </source>
</evidence>
<dbReference type="InterPro" id="IPR017871">
    <property type="entry name" value="ABC_transporter-like_CS"/>
</dbReference>
<dbReference type="Pfam" id="PF00005">
    <property type="entry name" value="ABC_tran"/>
    <property type="match status" value="1"/>
</dbReference>
<reference evidence="5 6" key="1">
    <citation type="submission" date="2020-02" db="EMBL/GenBank/DDBJ databases">
        <title>Draft genome sequence of Limisphaera ngatamarikiensis NGM72.4T, a thermophilic Verrucomicrobia grouped in subdivision 3.</title>
        <authorList>
            <person name="Carere C.R."/>
            <person name="Steen J."/>
            <person name="Hugenholtz P."/>
            <person name="Stott M.B."/>
        </authorList>
    </citation>
    <scope>NUCLEOTIDE SEQUENCE [LARGE SCALE GENOMIC DNA]</scope>
    <source>
        <strain evidence="5 6">NGM72.4</strain>
    </source>
</reference>
<comment type="caution">
    <text evidence="5">The sequence shown here is derived from an EMBL/GenBank/DDBJ whole genome shotgun (WGS) entry which is preliminary data.</text>
</comment>
<dbReference type="Proteomes" id="UP000477311">
    <property type="component" value="Unassembled WGS sequence"/>
</dbReference>